<protein>
    <submittedName>
        <fullName evidence="1">Uncharacterized protein</fullName>
    </submittedName>
</protein>
<feature type="non-terminal residue" evidence="1">
    <location>
        <position position="1"/>
    </location>
</feature>
<dbReference type="EMBL" id="LXQA010364189">
    <property type="protein sequence ID" value="MCI46883.1"/>
    <property type="molecule type" value="Genomic_DNA"/>
</dbReference>
<evidence type="ECO:0000313" key="2">
    <source>
        <dbReference type="Proteomes" id="UP000265520"/>
    </source>
</evidence>
<evidence type="ECO:0000313" key="1">
    <source>
        <dbReference type="EMBL" id="MCI46883.1"/>
    </source>
</evidence>
<dbReference type="AlphaFoldDB" id="A0A392SD68"/>
<name>A0A392SD68_9FABA</name>
<organism evidence="1 2">
    <name type="scientific">Trifolium medium</name>
    <dbReference type="NCBI Taxonomy" id="97028"/>
    <lineage>
        <taxon>Eukaryota</taxon>
        <taxon>Viridiplantae</taxon>
        <taxon>Streptophyta</taxon>
        <taxon>Embryophyta</taxon>
        <taxon>Tracheophyta</taxon>
        <taxon>Spermatophyta</taxon>
        <taxon>Magnoliopsida</taxon>
        <taxon>eudicotyledons</taxon>
        <taxon>Gunneridae</taxon>
        <taxon>Pentapetalae</taxon>
        <taxon>rosids</taxon>
        <taxon>fabids</taxon>
        <taxon>Fabales</taxon>
        <taxon>Fabaceae</taxon>
        <taxon>Papilionoideae</taxon>
        <taxon>50 kb inversion clade</taxon>
        <taxon>NPAAA clade</taxon>
        <taxon>Hologalegina</taxon>
        <taxon>IRL clade</taxon>
        <taxon>Trifolieae</taxon>
        <taxon>Trifolium</taxon>
    </lineage>
</organism>
<keyword evidence="2" id="KW-1185">Reference proteome</keyword>
<proteinExistence type="predicted"/>
<dbReference type="Proteomes" id="UP000265520">
    <property type="component" value="Unassembled WGS sequence"/>
</dbReference>
<accession>A0A392SD68</accession>
<comment type="caution">
    <text evidence="1">The sequence shown here is derived from an EMBL/GenBank/DDBJ whole genome shotgun (WGS) entry which is preliminary data.</text>
</comment>
<reference evidence="1 2" key="1">
    <citation type="journal article" date="2018" name="Front. Plant Sci.">
        <title>Red Clover (Trifolium pratense) and Zigzag Clover (T. medium) - A Picture of Genomic Similarities and Differences.</title>
        <authorList>
            <person name="Dluhosova J."/>
            <person name="Istvanek J."/>
            <person name="Nedelnik J."/>
            <person name="Repkova J."/>
        </authorList>
    </citation>
    <scope>NUCLEOTIDE SEQUENCE [LARGE SCALE GENOMIC DNA]</scope>
    <source>
        <strain evidence="2">cv. 10/8</strain>
        <tissue evidence="1">Leaf</tissue>
    </source>
</reference>
<sequence>GFATDDSVKGIVRLLGMEETAALTILDAANELDGLLAKDVTDDIFVPLFVVESDGSMAPNDIYRWSENDAHVLG</sequence>